<organism evidence="4 5">
    <name type="scientific">Micromonospora arborensis</name>
    <dbReference type="NCBI Taxonomy" id="2116518"/>
    <lineage>
        <taxon>Bacteria</taxon>
        <taxon>Bacillati</taxon>
        <taxon>Actinomycetota</taxon>
        <taxon>Actinomycetes</taxon>
        <taxon>Micromonosporales</taxon>
        <taxon>Micromonosporaceae</taxon>
        <taxon>Micromonospora</taxon>
    </lineage>
</organism>
<evidence type="ECO:0000259" key="3">
    <source>
        <dbReference type="Pfam" id="PF01370"/>
    </source>
</evidence>
<proteinExistence type="predicted"/>
<accession>A0A318NGI0</accession>
<feature type="domain" description="NAD-dependent epimerase/dehydratase" evidence="3">
    <location>
        <begin position="27"/>
        <end position="259"/>
    </location>
</feature>
<evidence type="ECO:0000256" key="1">
    <source>
        <dbReference type="ARBA" id="ARBA00022857"/>
    </source>
</evidence>
<dbReference type="InterPro" id="IPR001509">
    <property type="entry name" value="Epimerase_deHydtase"/>
</dbReference>
<dbReference type="OrthoDB" id="4559195at2"/>
<dbReference type="Proteomes" id="UP000248333">
    <property type="component" value="Unassembled WGS sequence"/>
</dbReference>
<keyword evidence="2" id="KW-0119">Carbohydrate metabolism</keyword>
<gene>
    <name evidence="4" type="ORF">C7C45_26810</name>
</gene>
<dbReference type="CDD" id="cd08946">
    <property type="entry name" value="SDR_e"/>
    <property type="match status" value="1"/>
</dbReference>
<dbReference type="PANTHER" id="PTHR43103">
    <property type="entry name" value="NUCLEOSIDE-DIPHOSPHATE-SUGAR EPIMERASE"/>
    <property type="match status" value="1"/>
</dbReference>
<dbReference type="AlphaFoldDB" id="A0A318NGI0"/>
<evidence type="ECO:0000313" key="4">
    <source>
        <dbReference type="EMBL" id="PYC65975.1"/>
    </source>
</evidence>
<dbReference type="Gene3D" id="3.40.50.720">
    <property type="entry name" value="NAD(P)-binding Rossmann-like Domain"/>
    <property type="match status" value="1"/>
</dbReference>
<dbReference type="InterPro" id="IPR036291">
    <property type="entry name" value="NAD(P)-bd_dom_sf"/>
</dbReference>
<sequence length="333" mass="35121">MNDDSQGDAMTVTPRRPTEDAGQALRVVVLGGTGFLGRPICRALADQGHAVVAVARNPKTIGPGVVVRALDLAAADVDEITAVLRDLDPDVVINTAGGMWGLSEAQMLAVNVTLVERLTEAAARLPRRARVVQIGSVHEYGLVPVDTSMSEQMTPAPVMPYGEFKLRCTAAITEADRQGRIEGVTLRVGNVIGAGQPGHSLLGVVASRLHDAQRSGERARLELAPLGSRRDFIGISDVVAAVLLAVTRPDAAGRVINIGRGVASSARDMVRLLIDVSGVPTDLVEAESTGPAETNWQRLDVGLAAEVLGWSPSDDLHTEMKQLWEHAGAEVPA</sequence>
<comment type="caution">
    <text evidence="4">The sequence shown here is derived from an EMBL/GenBank/DDBJ whole genome shotgun (WGS) entry which is preliminary data.</text>
</comment>
<reference evidence="4 5" key="1">
    <citation type="submission" date="2018-03" db="EMBL/GenBank/DDBJ databases">
        <title>Bioinformatic expansion and discovery of thiopeptide antibiotics.</title>
        <authorList>
            <person name="Schwalen C.J."/>
            <person name="Hudson G.A."/>
            <person name="Mitchell D.A."/>
        </authorList>
    </citation>
    <scope>NUCLEOTIDE SEQUENCE [LARGE SCALE GENOMIC DNA]</scope>
    <source>
        <strain evidence="4 5">NRRL 8041</strain>
    </source>
</reference>
<dbReference type="PANTHER" id="PTHR43103:SF3">
    <property type="entry name" value="ADP-L-GLYCERO-D-MANNO-HEPTOSE-6-EPIMERASE"/>
    <property type="match status" value="1"/>
</dbReference>
<evidence type="ECO:0000256" key="2">
    <source>
        <dbReference type="ARBA" id="ARBA00023277"/>
    </source>
</evidence>
<evidence type="ECO:0000313" key="5">
    <source>
        <dbReference type="Proteomes" id="UP000248333"/>
    </source>
</evidence>
<dbReference type="Pfam" id="PF01370">
    <property type="entry name" value="Epimerase"/>
    <property type="match status" value="1"/>
</dbReference>
<dbReference type="EMBL" id="PYBV01000038">
    <property type="protein sequence ID" value="PYC65975.1"/>
    <property type="molecule type" value="Genomic_DNA"/>
</dbReference>
<protein>
    <submittedName>
        <fullName evidence="4">NAD(P)-dependent oxidoreductase</fullName>
    </submittedName>
</protein>
<keyword evidence="1" id="KW-0521">NADP</keyword>
<keyword evidence="5" id="KW-1185">Reference proteome</keyword>
<dbReference type="SUPFAM" id="SSF51735">
    <property type="entry name" value="NAD(P)-binding Rossmann-fold domains"/>
    <property type="match status" value="1"/>
</dbReference>
<name>A0A318NGI0_9ACTN</name>